<dbReference type="InterPro" id="IPR001296">
    <property type="entry name" value="Glyco_trans_1"/>
</dbReference>
<protein>
    <submittedName>
        <fullName evidence="3">Glycosyltransferase family 1 protein</fullName>
    </submittedName>
</protein>
<reference evidence="3 4" key="1">
    <citation type="submission" date="2018-05" db="EMBL/GenBank/DDBJ databases">
        <title>Marinilabilia rubrum sp. nov., isolated from saltern sediment.</title>
        <authorList>
            <person name="Zhang R."/>
        </authorList>
    </citation>
    <scope>NUCLEOTIDE SEQUENCE [LARGE SCALE GENOMIC DNA]</scope>
    <source>
        <strain evidence="3 4">WTE16</strain>
    </source>
</reference>
<name>A0A2U2B8N4_9BACT</name>
<dbReference type="OrthoDB" id="9811239at2"/>
<feature type="domain" description="Glycosyltransferase subfamily 4-like N-terminal" evidence="2">
    <location>
        <begin position="16"/>
        <end position="173"/>
    </location>
</feature>
<accession>A0A2U2B8N4</accession>
<dbReference type="PANTHER" id="PTHR12526">
    <property type="entry name" value="GLYCOSYLTRANSFERASE"/>
    <property type="match status" value="1"/>
</dbReference>
<dbReference type="SUPFAM" id="SSF53756">
    <property type="entry name" value="UDP-Glycosyltransferase/glycogen phosphorylase"/>
    <property type="match status" value="1"/>
</dbReference>
<dbReference type="AlphaFoldDB" id="A0A2U2B8N4"/>
<feature type="domain" description="Glycosyl transferase family 1" evidence="1">
    <location>
        <begin position="178"/>
        <end position="341"/>
    </location>
</feature>
<evidence type="ECO:0000313" key="3">
    <source>
        <dbReference type="EMBL" id="PWD99425.1"/>
    </source>
</evidence>
<dbReference type="EMBL" id="QEWP01000007">
    <property type="protein sequence ID" value="PWD99425.1"/>
    <property type="molecule type" value="Genomic_DNA"/>
</dbReference>
<organism evidence="3 4">
    <name type="scientific">Marinilabilia rubra</name>
    <dbReference type="NCBI Taxonomy" id="2162893"/>
    <lineage>
        <taxon>Bacteria</taxon>
        <taxon>Pseudomonadati</taxon>
        <taxon>Bacteroidota</taxon>
        <taxon>Bacteroidia</taxon>
        <taxon>Marinilabiliales</taxon>
        <taxon>Marinilabiliaceae</taxon>
        <taxon>Marinilabilia</taxon>
    </lineage>
</organism>
<keyword evidence="4" id="KW-1185">Reference proteome</keyword>
<dbReference type="CDD" id="cd03811">
    <property type="entry name" value="GT4_GT28_WabH-like"/>
    <property type="match status" value="1"/>
</dbReference>
<keyword evidence="3" id="KW-0808">Transferase</keyword>
<dbReference type="GO" id="GO:0016757">
    <property type="term" value="F:glycosyltransferase activity"/>
    <property type="evidence" value="ECO:0007669"/>
    <property type="project" value="InterPro"/>
</dbReference>
<dbReference type="PANTHER" id="PTHR12526:SF630">
    <property type="entry name" value="GLYCOSYLTRANSFERASE"/>
    <property type="match status" value="1"/>
</dbReference>
<comment type="caution">
    <text evidence="3">The sequence shown here is derived from an EMBL/GenBank/DDBJ whole genome shotgun (WGS) entry which is preliminary data.</text>
</comment>
<dbReference type="InterPro" id="IPR028098">
    <property type="entry name" value="Glyco_trans_4-like_N"/>
</dbReference>
<dbReference type="Proteomes" id="UP000244956">
    <property type="component" value="Unassembled WGS sequence"/>
</dbReference>
<dbReference type="Gene3D" id="3.40.50.2000">
    <property type="entry name" value="Glycogen Phosphorylase B"/>
    <property type="match status" value="2"/>
</dbReference>
<gene>
    <name evidence="3" type="ORF">DDZ16_10475</name>
</gene>
<dbReference type="Pfam" id="PF13439">
    <property type="entry name" value="Glyco_transf_4"/>
    <property type="match status" value="1"/>
</dbReference>
<evidence type="ECO:0000259" key="2">
    <source>
        <dbReference type="Pfam" id="PF13439"/>
    </source>
</evidence>
<evidence type="ECO:0000313" key="4">
    <source>
        <dbReference type="Proteomes" id="UP000244956"/>
    </source>
</evidence>
<sequence length="362" mass="41561">MKKNHKICFLNSVKSWGGGEKWHFDMAKKLNENGYDVIFFCHKKSVLEKKLEETQIPKHSISIGNLSFLNIFKLLFLASLFKKEKIDCLIMNGSSDIKTAGLAAKITNVKRIIYRRGSAIPIRNTFFNRFLFKKVITDVIANSEATKRTINQNNPNMFAPGKIEVIYNGIEINKLPSMHEKHRSDEKEIIIGNAARLAPQKGHDLLIEIAKELKTKTSNFKILLAGDGPLRENIERLIEENNLKQNIILLGFQKNIFDFMDSIDIFILTSRWEGFGFVLAEAMLRKKPIVAWNLSSNPELVKPGKNGYLAKPFDIKEFADYVQTLIDTPEERKMFGETGYKFTLENFDMNNSLNKLCHFLHI</sequence>
<dbReference type="Pfam" id="PF00534">
    <property type="entry name" value="Glycos_transf_1"/>
    <property type="match status" value="1"/>
</dbReference>
<evidence type="ECO:0000259" key="1">
    <source>
        <dbReference type="Pfam" id="PF00534"/>
    </source>
</evidence>
<dbReference type="RefSeq" id="WP_109264409.1">
    <property type="nucleotide sequence ID" value="NZ_QEWP01000007.1"/>
</dbReference>
<proteinExistence type="predicted"/>